<organism evidence="2">
    <name type="scientific">uncultured Caudovirales phage</name>
    <dbReference type="NCBI Taxonomy" id="2100421"/>
    <lineage>
        <taxon>Viruses</taxon>
        <taxon>Duplodnaviria</taxon>
        <taxon>Heunggongvirae</taxon>
        <taxon>Uroviricota</taxon>
        <taxon>Caudoviricetes</taxon>
        <taxon>Peduoviridae</taxon>
        <taxon>Maltschvirus</taxon>
        <taxon>Maltschvirus maltsch</taxon>
    </lineage>
</organism>
<reference evidence="2" key="1">
    <citation type="submission" date="2020-04" db="EMBL/GenBank/DDBJ databases">
        <authorList>
            <person name="Chiriac C."/>
            <person name="Salcher M."/>
            <person name="Ghai R."/>
            <person name="Kavagutti S V."/>
        </authorList>
    </citation>
    <scope>NUCLEOTIDE SEQUENCE</scope>
</reference>
<evidence type="ECO:0000259" key="1">
    <source>
        <dbReference type="Pfam" id="PF25852"/>
    </source>
</evidence>
<dbReference type="EMBL" id="LR796305">
    <property type="protein sequence ID" value="CAB4135836.1"/>
    <property type="molecule type" value="Genomic_DNA"/>
</dbReference>
<name>A0A6J5LS66_9CAUD</name>
<feature type="domain" description="DUF6242" evidence="1">
    <location>
        <begin position="44"/>
        <end position="154"/>
    </location>
</feature>
<dbReference type="SUPFAM" id="SSF50939">
    <property type="entry name" value="Sialidases"/>
    <property type="match status" value="1"/>
</dbReference>
<proteinExistence type="predicted"/>
<dbReference type="Pfam" id="PF25852">
    <property type="entry name" value="DUF6242_C"/>
    <property type="match status" value="1"/>
</dbReference>
<protein>
    <recommendedName>
        <fullName evidence="1">DUF6242 domain-containing protein</fullName>
    </recommendedName>
</protein>
<dbReference type="InterPro" id="IPR036278">
    <property type="entry name" value="Sialidase_sf"/>
</dbReference>
<dbReference type="InterPro" id="IPR058667">
    <property type="entry name" value="DUF6242_C"/>
</dbReference>
<gene>
    <name evidence="2" type="ORF">UFOVP288_158</name>
</gene>
<evidence type="ECO:0000313" key="2">
    <source>
        <dbReference type="EMBL" id="CAB4135836.1"/>
    </source>
</evidence>
<feature type="non-terminal residue" evidence="2">
    <location>
        <position position="336"/>
    </location>
</feature>
<sequence>MKNIRFRKGSWVILPALIFAWFYPTPYSVKAIDSGYPADLQWEAITYGNGKFVAVASSGSGNRVMTSADGDSWTSQNSASDSNWQGITYADGQFVAVGSNAIMTSPDGIQWTSKSAPTGEWQAITNCGGLFVATATWGSNYVMTSTNGSDWTVRTPAHPWSHDAVACSATVPRFVSVSQYGRGWSSADGISGWSIQNPGAIVDIRTVAFGNGRFSWLEYSTYSGTRYGAYSMNGLSWSTTALAPANQWKFITYGNNKFVAVAEGGVNSRAAFLTNGYEWTLGSGVPNNSWQGVAYGAGKYVAVANSGTGNRVMTSSDGVQWNGLSVTTTTTTTTTT</sequence>
<accession>A0A6J5LS66</accession>